<dbReference type="EMBL" id="ML978719">
    <property type="protein sequence ID" value="KAF2087564.1"/>
    <property type="molecule type" value="Genomic_DNA"/>
</dbReference>
<evidence type="ECO:0000313" key="3">
    <source>
        <dbReference type="Proteomes" id="UP000799776"/>
    </source>
</evidence>
<proteinExistence type="predicted"/>
<dbReference type="PANTHER" id="PTHR12496:SF0">
    <property type="entry name" value="METHYLTRANSFERASE DOMAIN-CONTAINING PROTEIN"/>
    <property type="match status" value="1"/>
</dbReference>
<reference evidence="2" key="1">
    <citation type="journal article" date="2020" name="Stud. Mycol.">
        <title>101 Dothideomycetes genomes: a test case for predicting lifestyles and emergence of pathogens.</title>
        <authorList>
            <person name="Haridas S."/>
            <person name="Albert R."/>
            <person name="Binder M."/>
            <person name="Bloem J."/>
            <person name="Labutti K."/>
            <person name="Salamov A."/>
            <person name="Andreopoulos B."/>
            <person name="Baker S."/>
            <person name="Barry K."/>
            <person name="Bills G."/>
            <person name="Bluhm B."/>
            <person name="Cannon C."/>
            <person name="Castanera R."/>
            <person name="Culley D."/>
            <person name="Daum C."/>
            <person name="Ezra D."/>
            <person name="Gonzalez J."/>
            <person name="Henrissat B."/>
            <person name="Kuo A."/>
            <person name="Liang C."/>
            <person name="Lipzen A."/>
            <person name="Lutzoni F."/>
            <person name="Magnuson J."/>
            <person name="Mondo S."/>
            <person name="Nolan M."/>
            <person name="Ohm R."/>
            <person name="Pangilinan J."/>
            <person name="Park H.-J."/>
            <person name="Ramirez L."/>
            <person name="Alfaro M."/>
            <person name="Sun H."/>
            <person name="Tritt A."/>
            <person name="Yoshinaga Y."/>
            <person name="Zwiers L.-H."/>
            <person name="Turgeon B."/>
            <person name="Goodwin S."/>
            <person name="Spatafora J."/>
            <person name="Crous P."/>
            <person name="Grigoriev I."/>
        </authorList>
    </citation>
    <scope>NUCLEOTIDE SEQUENCE</scope>
    <source>
        <strain evidence="2">CBS 121410</strain>
    </source>
</reference>
<dbReference type="OrthoDB" id="10258156at2759"/>
<keyword evidence="3" id="KW-1185">Reference proteome</keyword>
<feature type="non-terminal residue" evidence="2">
    <location>
        <position position="620"/>
    </location>
</feature>
<sequence>MGPEQPLPLPEEFSDADAYVDSLLHFGTSSELLRTLCGGVHILDFFTREPALYPLVIPEPWRIWFKYQDIMDILDLFMRRDLSRYAQRGGEGEERREEEEQGNVNVSVAEVDGGPAPPESLIQFIRDIRKHSLRREFHPPPKQKGAKSTKLARHVALGMKVKKIHEVENFARYVDQLTADIEAEKGRTVTHVADFGSGQNYLGRALASPPYNKHIIAIEGRPHNIVGAKEMDVLAGLAPKKKKLVNKKEYREKTDWRAKKKAAAARDAVDETRKWSTAAPETKATLQTSVQGQGSIQYVEYRMEDGNLAPVSEQTVSSTTKATDPNLIVISIHSCGNLSHHGIRSLTLNPTVKAIAMVGCCYNLVTERLGPPSYKLPTLRPNHPRLETTANAFDPHGFPMSNRMATYPVPSTNDTGVRLNITARMMAVQAPQNWGPDDSAAFFTRHFYRALLQRIFFDRGIVGQPKGADDVVGGRRNEYFGGVSPAGCSSGSAPIVIGSLKKSCYHSFTAYVRGATSKILSTPETAEQGEGWNAFFADRMAGLTDREIEDYAARFGEERKKELSVVWALMAFSAGVVEAMIVVDRWLWLREQEEVDKAWVEAVFDYGLSPRNLVVVGIKK</sequence>
<dbReference type="PANTHER" id="PTHR12496">
    <property type="entry name" value="CGI-41 METHYLTRANSFERASE"/>
    <property type="match status" value="1"/>
</dbReference>
<evidence type="ECO:0000259" key="1">
    <source>
        <dbReference type="Pfam" id="PF13679"/>
    </source>
</evidence>
<gene>
    <name evidence="2" type="ORF">K490DRAFT_13538</name>
</gene>
<dbReference type="InterPro" id="IPR025714">
    <property type="entry name" value="Methyltranfer_dom"/>
</dbReference>
<feature type="domain" description="Methyltransferase" evidence="1">
    <location>
        <begin position="162"/>
        <end position="367"/>
    </location>
</feature>
<dbReference type="Proteomes" id="UP000799776">
    <property type="component" value="Unassembled WGS sequence"/>
</dbReference>
<organism evidence="2 3">
    <name type="scientific">Saccharata proteae CBS 121410</name>
    <dbReference type="NCBI Taxonomy" id="1314787"/>
    <lineage>
        <taxon>Eukaryota</taxon>
        <taxon>Fungi</taxon>
        <taxon>Dikarya</taxon>
        <taxon>Ascomycota</taxon>
        <taxon>Pezizomycotina</taxon>
        <taxon>Dothideomycetes</taxon>
        <taxon>Dothideomycetes incertae sedis</taxon>
        <taxon>Botryosphaeriales</taxon>
        <taxon>Saccharataceae</taxon>
        <taxon>Saccharata</taxon>
    </lineage>
</organism>
<name>A0A9P4HT82_9PEZI</name>
<protein>
    <recommendedName>
        <fullName evidence="1">Methyltransferase domain-containing protein</fullName>
    </recommendedName>
</protein>
<evidence type="ECO:0000313" key="2">
    <source>
        <dbReference type="EMBL" id="KAF2087564.1"/>
    </source>
</evidence>
<dbReference type="Pfam" id="PF13679">
    <property type="entry name" value="Methyltransf_32"/>
    <property type="match status" value="1"/>
</dbReference>
<dbReference type="AlphaFoldDB" id="A0A9P4HT82"/>
<dbReference type="InterPro" id="IPR052220">
    <property type="entry name" value="METTL25"/>
</dbReference>
<accession>A0A9P4HT82</accession>
<comment type="caution">
    <text evidence="2">The sequence shown here is derived from an EMBL/GenBank/DDBJ whole genome shotgun (WGS) entry which is preliminary data.</text>
</comment>